<dbReference type="RefSeq" id="WP_367286558.1">
    <property type="nucleotide sequence ID" value="NZ_JBBMEY010000048.1"/>
</dbReference>
<gene>
    <name evidence="1" type="ORF">ABFO16_08585</name>
</gene>
<name>A0ABV1HVD6_9FIRM</name>
<evidence type="ECO:0000313" key="2">
    <source>
        <dbReference type="Proteomes" id="UP001478133"/>
    </source>
</evidence>
<organism evidence="1 2">
    <name type="scientific">Ruminococcoides intestinihominis</name>
    <dbReference type="NCBI Taxonomy" id="3133161"/>
    <lineage>
        <taxon>Bacteria</taxon>
        <taxon>Bacillati</taxon>
        <taxon>Bacillota</taxon>
        <taxon>Clostridia</taxon>
        <taxon>Eubacteriales</taxon>
        <taxon>Oscillospiraceae</taxon>
        <taxon>Ruminococcoides</taxon>
    </lineage>
</organism>
<proteinExistence type="predicted"/>
<accession>A0ABV1HVD6</accession>
<dbReference type="EMBL" id="JBBMFI010000042">
    <property type="protein sequence ID" value="MEQ2566290.1"/>
    <property type="molecule type" value="Genomic_DNA"/>
</dbReference>
<sequence>MTGKFDKFYIWMTPPKNGFRSIKKDAPEEIKIKAKKADEDYFKKTGGHMLKIDY</sequence>
<protein>
    <submittedName>
        <fullName evidence="1">Uncharacterized protein</fullName>
    </submittedName>
</protein>
<comment type="caution">
    <text evidence="1">The sequence shown here is derived from an EMBL/GenBank/DDBJ whole genome shotgun (WGS) entry which is preliminary data.</text>
</comment>
<keyword evidence="2" id="KW-1185">Reference proteome</keyword>
<reference evidence="1 2" key="1">
    <citation type="submission" date="2024-03" db="EMBL/GenBank/DDBJ databases">
        <title>Human intestinal bacterial collection.</title>
        <authorList>
            <person name="Pauvert C."/>
            <person name="Hitch T.C.A."/>
            <person name="Clavel T."/>
        </authorList>
    </citation>
    <scope>NUCLEOTIDE SEQUENCE [LARGE SCALE GENOMIC DNA]</scope>
    <source>
        <strain evidence="1 2">CLA-AP-H18</strain>
    </source>
</reference>
<dbReference type="Proteomes" id="UP001478133">
    <property type="component" value="Unassembled WGS sequence"/>
</dbReference>
<evidence type="ECO:0000313" key="1">
    <source>
        <dbReference type="EMBL" id="MEQ2566290.1"/>
    </source>
</evidence>